<organism evidence="1 2">
    <name type="scientific">Peribacillus asahii</name>
    <dbReference type="NCBI Taxonomy" id="228899"/>
    <lineage>
        <taxon>Bacteria</taxon>
        <taxon>Bacillati</taxon>
        <taxon>Bacillota</taxon>
        <taxon>Bacilli</taxon>
        <taxon>Bacillales</taxon>
        <taxon>Bacillaceae</taxon>
        <taxon>Peribacillus</taxon>
    </lineage>
</organism>
<proteinExistence type="predicted"/>
<reference evidence="1 2" key="1">
    <citation type="submission" date="2018-01" db="EMBL/GenBank/DDBJ databases">
        <title>Bacillus asahii Genome sequencing and assembly.</title>
        <authorList>
            <person name="Jiang H."/>
            <person name="Feng Y."/>
            <person name="Zhao F."/>
            <person name="Lin X."/>
        </authorList>
    </citation>
    <scope>NUCLEOTIDE SEQUENCE [LARGE SCALE GENOMIC DNA]</scope>
    <source>
        <strain evidence="1 2">OM18</strain>
    </source>
</reference>
<dbReference type="KEGG" id="pasa:BAOM_2482"/>
<evidence type="ECO:0000313" key="1">
    <source>
        <dbReference type="EMBL" id="AZV43091.1"/>
    </source>
</evidence>
<dbReference type="Proteomes" id="UP000283095">
    <property type="component" value="Chromosome"/>
</dbReference>
<sequence>MDRLLEILNPGWVGATIGIFGVIFTVLISILLYKLSKIKSQLVYQDHSIQLIGTDSRISDELEITYKGKKIPRVIMTNIAIWNSGNQTIHGFNIVEDDVLRLELDKEEEFISIDFLKETRRINKFNAYIDPGQRNKIILNFDYLDPNDGVLLQILHTDQVWDSKIKGSIKGMPKGVLSKGLLKEAYKIHESKKGLITPYIVLYMDVIIILALLGAIIHFYKGYTNQGNSLIFTILVETTFLIFLFKSSFDLFNVKKNAPPLRLFDKRVKKDKENKYDINS</sequence>
<gene>
    <name evidence="1" type="ORF">BAOM_2482</name>
</gene>
<dbReference type="EMBL" id="CP026095">
    <property type="protein sequence ID" value="AZV43091.1"/>
    <property type="molecule type" value="Genomic_DNA"/>
</dbReference>
<dbReference type="RefSeq" id="WP_127760408.1">
    <property type="nucleotide sequence ID" value="NZ_CP026095.1"/>
</dbReference>
<evidence type="ECO:0000313" key="2">
    <source>
        <dbReference type="Proteomes" id="UP000283095"/>
    </source>
</evidence>
<dbReference type="AlphaFoldDB" id="A0A3Q9RJJ2"/>
<name>A0A3Q9RJJ2_9BACI</name>
<protein>
    <submittedName>
        <fullName evidence="1">Uncharacterized protein</fullName>
    </submittedName>
</protein>
<dbReference type="OrthoDB" id="3036080at2"/>
<accession>A0A3Q9RJJ2</accession>